<keyword evidence="2" id="KW-1185">Reference proteome</keyword>
<dbReference type="EMBL" id="CP111018">
    <property type="protein sequence ID" value="WAR10772.1"/>
    <property type="molecule type" value="Genomic_DNA"/>
</dbReference>
<proteinExistence type="predicted"/>
<sequence>MRLNFNLGGFVEVALPCSKNRKLLLMSRRMKCCVCYMEAARGGFKWPTVEDVSWEHHSSVTRHLDNPVLDIQKSSNHSNVLAEVEENAFKDQDRSGGAQDSEGLARKQGFNPTHLVCHESSNGTSNLVVPALVPCWAQQYEHELCGHRHLRQVTHHAGVLQADKPNYHVVEEIYLTNEDVGCVGAWRDLLHEPRLVLE</sequence>
<reference evidence="1" key="1">
    <citation type="submission" date="2022-11" db="EMBL/GenBank/DDBJ databases">
        <title>Centuries of genome instability and evolution in soft-shell clam transmissible cancer (bioRxiv).</title>
        <authorList>
            <person name="Hart S.F.M."/>
            <person name="Yonemitsu M.A."/>
            <person name="Giersch R.M."/>
            <person name="Beal B.F."/>
            <person name="Arriagada G."/>
            <person name="Davis B.W."/>
            <person name="Ostrander E.A."/>
            <person name="Goff S.P."/>
            <person name="Metzger M.J."/>
        </authorList>
    </citation>
    <scope>NUCLEOTIDE SEQUENCE</scope>
    <source>
        <strain evidence="1">MELC-2E11</strain>
        <tissue evidence="1">Siphon/mantle</tissue>
    </source>
</reference>
<evidence type="ECO:0000313" key="1">
    <source>
        <dbReference type="EMBL" id="WAR10772.1"/>
    </source>
</evidence>
<evidence type="ECO:0000313" key="2">
    <source>
        <dbReference type="Proteomes" id="UP001164746"/>
    </source>
</evidence>
<protein>
    <submittedName>
        <fullName evidence="1">Uncharacterized protein</fullName>
    </submittedName>
</protein>
<gene>
    <name evidence="1" type="ORF">MAR_035848</name>
</gene>
<feature type="non-terminal residue" evidence="1">
    <location>
        <position position="198"/>
    </location>
</feature>
<name>A0ABY7EP04_MYAAR</name>
<organism evidence="1 2">
    <name type="scientific">Mya arenaria</name>
    <name type="common">Soft-shell clam</name>
    <dbReference type="NCBI Taxonomy" id="6604"/>
    <lineage>
        <taxon>Eukaryota</taxon>
        <taxon>Metazoa</taxon>
        <taxon>Spiralia</taxon>
        <taxon>Lophotrochozoa</taxon>
        <taxon>Mollusca</taxon>
        <taxon>Bivalvia</taxon>
        <taxon>Autobranchia</taxon>
        <taxon>Heteroconchia</taxon>
        <taxon>Euheterodonta</taxon>
        <taxon>Imparidentia</taxon>
        <taxon>Neoheterodontei</taxon>
        <taxon>Myida</taxon>
        <taxon>Myoidea</taxon>
        <taxon>Myidae</taxon>
        <taxon>Mya</taxon>
    </lineage>
</organism>
<dbReference type="Proteomes" id="UP001164746">
    <property type="component" value="Chromosome 7"/>
</dbReference>
<accession>A0ABY7EP04</accession>